<dbReference type="EMBL" id="HG937694">
    <property type="protein sequence ID" value="CDP38249.1"/>
    <property type="molecule type" value="Genomic_DNA"/>
</dbReference>
<dbReference type="InterPro" id="IPR036291">
    <property type="entry name" value="NAD(P)-bd_dom_sf"/>
</dbReference>
<organism evidence="3">
    <name type="scientific">Blastobotrys adeninivorans</name>
    <name type="common">Yeast</name>
    <name type="synonym">Arxula adeninivorans</name>
    <dbReference type="NCBI Taxonomy" id="409370"/>
    <lineage>
        <taxon>Eukaryota</taxon>
        <taxon>Fungi</taxon>
        <taxon>Dikarya</taxon>
        <taxon>Ascomycota</taxon>
        <taxon>Saccharomycotina</taxon>
        <taxon>Dipodascomycetes</taxon>
        <taxon>Dipodascales</taxon>
        <taxon>Trichomonascaceae</taxon>
        <taxon>Blastobotrys</taxon>
    </lineage>
</organism>
<dbReference type="PANTHER" id="PTHR43249:SF1">
    <property type="entry name" value="D-GLUCOSIDE 3-DEHYDROGENASE"/>
    <property type="match status" value="1"/>
</dbReference>
<protein>
    <submittedName>
        <fullName evidence="3">ARAD1D30470p</fullName>
    </submittedName>
</protein>
<dbReference type="AlphaFoldDB" id="A0A060TBU8"/>
<dbReference type="InterPro" id="IPR000683">
    <property type="entry name" value="Gfo/Idh/MocA-like_OxRdtase_N"/>
</dbReference>
<sequence length="452" mass="50387">MQGTPQTVLECYPLSNGVRFPRWIHLFNVDCNLSRLTTVNTSVMTLDSSINVVVVGAGIITFGASYEPWNHSIRIEAVLGSRLNVVAIIDPNKARVESVLADKAQTAAKDSYSTTKWYPSVGEAYKDGLGSQLSIDLFVLGAPPDFRGTTVPGRDLELEIVKLFGTDPVIFTEKPVAAVRPAEPFKVADRLEATNARIGVGYMMRYLKVVQKARQIIEENNLTVMCALARYAFAYNLTRKAEWWRKSGNGGPAVEQMTHFCDLLRYLVGEVDKTSVRVTTLEHDEPASTIKNVNIDEDAFDPDDRIPRVTSATWKFETGAVGSFTHIIALHGQKYAEEITLLADGYQLRIANVYTNPTLYVRSPESDSEEKVYKYDNDDAFYDEFVAFASEACRRSGKPGIEHATDDLAVDHILSSYRDACKSYEFTWLIRDSGDEYAAHRRAKGHAQGEPV</sequence>
<reference evidence="3" key="1">
    <citation type="submission" date="2014-02" db="EMBL/GenBank/DDBJ databases">
        <authorList>
            <person name="Genoscope - CEA"/>
        </authorList>
    </citation>
    <scope>NUCLEOTIDE SEQUENCE</scope>
    <source>
        <strain evidence="3">LS3</strain>
    </source>
</reference>
<dbReference type="Pfam" id="PF08635">
    <property type="entry name" value="ox_reductase_C"/>
    <property type="match status" value="1"/>
</dbReference>
<evidence type="ECO:0000259" key="2">
    <source>
        <dbReference type="Pfam" id="PF08635"/>
    </source>
</evidence>
<dbReference type="Gene3D" id="3.40.50.720">
    <property type="entry name" value="NAD(P)-binding Rossmann-like Domain"/>
    <property type="match status" value="1"/>
</dbReference>
<gene>
    <name evidence="3" type="ORF">GNLVRS02_ARAD1D30470g</name>
</gene>
<dbReference type="Pfam" id="PF01408">
    <property type="entry name" value="GFO_IDH_MocA"/>
    <property type="match status" value="1"/>
</dbReference>
<feature type="domain" description="Oxidoreductase putative C-terminal" evidence="2">
    <location>
        <begin position="205"/>
        <end position="346"/>
    </location>
</feature>
<reference evidence="3" key="2">
    <citation type="submission" date="2014-06" db="EMBL/GenBank/DDBJ databases">
        <title>The complete genome of Blastobotrys (Arxula) adeninivorans LS3 - a yeast of biotechnological interest.</title>
        <authorList>
            <person name="Kunze G."/>
            <person name="Gaillardin C."/>
            <person name="Czernicka M."/>
            <person name="Durrens P."/>
            <person name="Martin T."/>
            <person name="Boer E."/>
            <person name="Gabaldon T."/>
            <person name="Cruz J."/>
            <person name="Talla E."/>
            <person name="Marck C."/>
            <person name="Goffeau A."/>
            <person name="Barbe V."/>
            <person name="Baret P."/>
            <person name="Baronian K."/>
            <person name="Beier S."/>
            <person name="Bleykasten C."/>
            <person name="Bode R."/>
            <person name="Casaregola S."/>
            <person name="Despons L."/>
            <person name="Fairhead C."/>
            <person name="Giersberg M."/>
            <person name="Gierski P."/>
            <person name="Hahnel U."/>
            <person name="Hartmann A."/>
            <person name="Jankowska D."/>
            <person name="Jubin C."/>
            <person name="Jung P."/>
            <person name="Lafontaine I."/>
            <person name="Leh-Louis V."/>
            <person name="Lemaire M."/>
            <person name="Marcet-Houben M."/>
            <person name="Mascher M."/>
            <person name="Morel G."/>
            <person name="Richard G.-F."/>
            <person name="Riechen J."/>
            <person name="Sacerdot C."/>
            <person name="Sarkar A."/>
            <person name="Savel G."/>
            <person name="Schacherer J."/>
            <person name="Sherman D."/>
            <person name="Straub M.-L."/>
            <person name="Stein N."/>
            <person name="Thierry A."/>
            <person name="Trautwein-Schult A."/>
            <person name="Westhof E."/>
            <person name="Worch S."/>
            <person name="Dujon B."/>
            <person name="Souciet J.-L."/>
            <person name="Wincker P."/>
            <person name="Scholz U."/>
            <person name="Neuveglise N."/>
        </authorList>
    </citation>
    <scope>NUCLEOTIDE SEQUENCE</scope>
    <source>
        <strain evidence="3">LS3</strain>
    </source>
</reference>
<name>A0A060TBU8_BLAAD</name>
<feature type="domain" description="Gfo/Idh/MocA-like oxidoreductase N-terminal" evidence="1">
    <location>
        <begin position="50"/>
        <end position="202"/>
    </location>
</feature>
<dbReference type="SUPFAM" id="SSF55347">
    <property type="entry name" value="Glyceraldehyde-3-phosphate dehydrogenase-like, C-terminal domain"/>
    <property type="match status" value="1"/>
</dbReference>
<dbReference type="InterPro" id="IPR052515">
    <property type="entry name" value="Gfo/Idh/MocA_Oxidoreductase"/>
</dbReference>
<dbReference type="GO" id="GO:0000166">
    <property type="term" value="F:nucleotide binding"/>
    <property type="evidence" value="ECO:0007669"/>
    <property type="project" value="InterPro"/>
</dbReference>
<dbReference type="PANTHER" id="PTHR43249">
    <property type="entry name" value="UDP-N-ACETYL-2-AMINO-2-DEOXY-D-GLUCURONATE OXIDASE"/>
    <property type="match status" value="1"/>
</dbReference>
<evidence type="ECO:0000259" key="1">
    <source>
        <dbReference type="Pfam" id="PF01408"/>
    </source>
</evidence>
<dbReference type="InterPro" id="IPR013944">
    <property type="entry name" value="OxRdtase_put_C"/>
</dbReference>
<accession>A0A060TBU8</accession>
<proteinExistence type="predicted"/>
<dbReference type="SUPFAM" id="SSF51735">
    <property type="entry name" value="NAD(P)-binding Rossmann-fold domains"/>
    <property type="match status" value="1"/>
</dbReference>
<dbReference type="Gene3D" id="3.30.360.10">
    <property type="entry name" value="Dihydrodipicolinate Reductase, domain 2"/>
    <property type="match status" value="1"/>
</dbReference>
<evidence type="ECO:0000313" key="3">
    <source>
        <dbReference type="EMBL" id="CDP38249.1"/>
    </source>
</evidence>